<accession>A0A7S2WY88</accession>
<keyword evidence="3" id="KW-0547">Nucleotide-binding</keyword>
<name>A0A7S2WY88_9CHLO</name>
<evidence type="ECO:0000256" key="1">
    <source>
        <dbReference type="ARBA" id="ARBA00022527"/>
    </source>
</evidence>
<evidence type="ECO:0000256" key="3">
    <source>
        <dbReference type="ARBA" id="ARBA00022741"/>
    </source>
</evidence>
<evidence type="ECO:0000256" key="2">
    <source>
        <dbReference type="ARBA" id="ARBA00022679"/>
    </source>
</evidence>
<keyword evidence="5" id="KW-0067">ATP-binding</keyword>
<evidence type="ECO:0000256" key="5">
    <source>
        <dbReference type="ARBA" id="ARBA00022840"/>
    </source>
</evidence>
<feature type="domain" description="Protein kinase" evidence="6">
    <location>
        <begin position="25"/>
        <end position="303"/>
    </location>
</feature>
<dbReference type="EMBL" id="HBHL01005867">
    <property type="protein sequence ID" value="CAD9714910.1"/>
    <property type="molecule type" value="Transcribed_RNA"/>
</dbReference>
<dbReference type="AlphaFoldDB" id="A0A7S2WY88"/>
<dbReference type="SUPFAM" id="SSF56112">
    <property type="entry name" value="Protein kinase-like (PK-like)"/>
    <property type="match status" value="1"/>
</dbReference>
<dbReference type="PANTHER" id="PTHR24345:SF0">
    <property type="entry name" value="CELL CYCLE SERINE_THREONINE-PROTEIN KINASE CDC5_MSD2"/>
    <property type="match status" value="1"/>
</dbReference>
<dbReference type="FunFam" id="1.10.510.10:FF:000571">
    <property type="entry name" value="Maternal embryonic leucine zipper kinase"/>
    <property type="match status" value="1"/>
</dbReference>
<gene>
    <name evidence="7" type="ORF">CPRI1469_LOCUS3764</name>
</gene>
<dbReference type="SMART" id="SM00220">
    <property type="entry name" value="S_TKc"/>
    <property type="match status" value="1"/>
</dbReference>
<reference evidence="7" key="1">
    <citation type="submission" date="2021-01" db="EMBL/GenBank/DDBJ databases">
        <authorList>
            <person name="Corre E."/>
            <person name="Pelletier E."/>
            <person name="Niang G."/>
            <person name="Scheremetjew M."/>
            <person name="Finn R."/>
            <person name="Kale V."/>
            <person name="Holt S."/>
            <person name="Cochrane G."/>
            <person name="Meng A."/>
            <person name="Brown T."/>
            <person name="Cohen L."/>
        </authorList>
    </citation>
    <scope>NUCLEOTIDE SEQUENCE</scope>
    <source>
        <strain evidence="7">CCMP1205</strain>
    </source>
</reference>
<organism evidence="7">
    <name type="scientific">Chloropicon primus</name>
    <dbReference type="NCBI Taxonomy" id="1764295"/>
    <lineage>
        <taxon>Eukaryota</taxon>
        <taxon>Viridiplantae</taxon>
        <taxon>Chlorophyta</taxon>
        <taxon>Chloropicophyceae</taxon>
        <taxon>Chloropicales</taxon>
        <taxon>Chloropicaceae</taxon>
        <taxon>Chloropicon</taxon>
    </lineage>
</organism>
<sequence>MGACLGRGAGSFKEVGEMGLPSERFTVLKKLGSGAEGELYLMKDKTRDKGDQLVALKMILRGSLVDEVRMLREITLQSTLNHIHVIKLYQILLTDSHFCILMEYAPGGDLFKYITKKVKPVSKYQAMSEEEARYVFKQVLSAVDYCHKRHIAHRDLKLANILLDDSWPPRVKICDFGLSRSYDYEHENCYTIVGTPAYMSPEVLDPKHNPDGYDPVKADIWSAGVILYAMLRGRFPFDTHEGNLKAVLRNIKAAHQGDPQHLWAPAWGNAKLSDEVKDLLDRMLDLDAERRINISEILEHPWMSKDLSPSDTFTKAQVFAEEAQEKWNKVSDVMDQTKQDRLRKLVHEALIEHGHPGEILEWHPPTSLRVRTAFSHANLSSLLDHHEENSV</sequence>
<keyword evidence="1" id="KW-0723">Serine/threonine-protein kinase</keyword>
<dbReference type="InterPro" id="IPR011009">
    <property type="entry name" value="Kinase-like_dom_sf"/>
</dbReference>
<dbReference type="GO" id="GO:0004674">
    <property type="term" value="F:protein serine/threonine kinase activity"/>
    <property type="evidence" value="ECO:0007669"/>
    <property type="project" value="UniProtKB-KW"/>
</dbReference>
<dbReference type="Gene3D" id="1.10.510.10">
    <property type="entry name" value="Transferase(Phosphotransferase) domain 1"/>
    <property type="match status" value="1"/>
</dbReference>
<dbReference type="Pfam" id="PF00069">
    <property type="entry name" value="Pkinase"/>
    <property type="match status" value="1"/>
</dbReference>
<dbReference type="GO" id="GO:0005524">
    <property type="term" value="F:ATP binding"/>
    <property type="evidence" value="ECO:0007669"/>
    <property type="project" value="UniProtKB-KW"/>
</dbReference>
<dbReference type="InterPro" id="IPR008271">
    <property type="entry name" value="Ser/Thr_kinase_AS"/>
</dbReference>
<keyword evidence="4" id="KW-0418">Kinase</keyword>
<evidence type="ECO:0000313" key="7">
    <source>
        <dbReference type="EMBL" id="CAD9714910.1"/>
    </source>
</evidence>
<dbReference type="PANTHER" id="PTHR24345">
    <property type="entry name" value="SERINE/THREONINE-PROTEIN KINASE PLK"/>
    <property type="match status" value="1"/>
</dbReference>
<dbReference type="PROSITE" id="PS00108">
    <property type="entry name" value="PROTEIN_KINASE_ST"/>
    <property type="match status" value="1"/>
</dbReference>
<dbReference type="GO" id="GO:0005634">
    <property type="term" value="C:nucleus"/>
    <property type="evidence" value="ECO:0007669"/>
    <property type="project" value="TreeGrafter"/>
</dbReference>
<protein>
    <recommendedName>
        <fullName evidence="6">Protein kinase domain-containing protein</fullName>
    </recommendedName>
</protein>
<dbReference type="InterPro" id="IPR000719">
    <property type="entry name" value="Prot_kinase_dom"/>
</dbReference>
<proteinExistence type="predicted"/>
<evidence type="ECO:0000256" key="4">
    <source>
        <dbReference type="ARBA" id="ARBA00022777"/>
    </source>
</evidence>
<dbReference type="PROSITE" id="PS50011">
    <property type="entry name" value="PROTEIN_KINASE_DOM"/>
    <property type="match status" value="1"/>
</dbReference>
<keyword evidence="2" id="KW-0808">Transferase</keyword>
<evidence type="ECO:0000259" key="6">
    <source>
        <dbReference type="PROSITE" id="PS50011"/>
    </source>
</evidence>